<dbReference type="Proteomes" id="UP000773064">
    <property type="component" value="Unassembled WGS sequence"/>
</dbReference>
<reference evidence="2 3" key="1">
    <citation type="journal article" date="2021" name="Environ. Microbiol.">
        <title>Genetic insights into the dark matter of the mammalian gut microbiota through targeted genome reconstruction.</title>
        <authorList>
            <person name="Lugli G.A."/>
            <person name="Alessandri G."/>
            <person name="Milani C."/>
            <person name="Viappiani A."/>
            <person name="Fontana F."/>
            <person name="Tarracchini C."/>
            <person name="Mancabelli L."/>
            <person name="Argentini C."/>
            <person name="Ruiz L."/>
            <person name="Margolles A."/>
            <person name="van Sinderen D."/>
            <person name="Turroni F."/>
            <person name="Ventura M."/>
        </authorList>
    </citation>
    <scope>NUCLEOTIDE SEQUENCE [LARGE SCALE GENOMIC DNA]</scope>
    <source>
        <strain evidence="2 3">MA2</strain>
    </source>
</reference>
<accession>A0ABS5USA2</accession>
<feature type="transmembrane region" description="Helical" evidence="1">
    <location>
        <begin position="21"/>
        <end position="52"/>
    </location>
</feature>
<dbReference type="RefSeq" id="WP_214359120.1">
    <property type="nucleotide sequence ID" value="NZ_JAFEJS010000019.1"/>
</dbReference>
<organism evidence="2 3">
    <name type="scientific">Bifidobacterium santillanense</name>
    <dbReference type="NCBI Taxonomy" id="2809028"/>
    <lineage>
        <taxon>Bacteria</taxon>
        <taxon>Bacillati</taxon>
        <taxon>Actinomycetota</taxon>
        <taxon>Actinomycetes</taxon>
        <taxon>Bifidobacteriales</taxon>
        <taxon>Bifidobacteriaceae</taxon>
        <taxon>Bifidobacterium</taxon>
    </lineage>
</organism>
<keyword evidence="1" id="KW-1133">Transmembrane helix</keyword>
<dbReference type="EMBL" id="JAFEJS010000019">
    <property type="protein sequence ID" value="MBT1173886.1"/>
    <property type="molecule type" value="Genomic_DNA"/>
</dbReference>
<sequence length="56" mass="6237">MITPEFNYNDNPQPRKQRSPLVLFGEIVAVILIIGITALIGSLIIAGLTALWRYII</sequence>
<evidence type="ECO:0000256" key="1">
    <source>
        <dbReference type="SAM" id="Phobius"/>
    </source>
</evidence>
<gene>
    <name evidence="2" type="ORF">JS528_11205</name>
</gene>
<comment type="caution">
    <text evidence="2">The sequence shown here is derived from an EMBL/GenBank/DDBJ whole genome shotgun (WGS) entry which is preliminary data.</text>
</comment>
<keyword evidence="3" id="KW-1185">Reference proteome</keyword>
<keyword evidence="1" id="KW-0812">Transmembrane</keyword>
<name>A0ABS5USA2_9BIFI</name>
<proteinExistence type="predicted"/>
<evidence type="ECO:0000313" key="2">
    <source>
        <dbReference type="EMBL" id="MBT1173886.1"/>
    </source>
</evidence>
<evidence type="ECO:0000313" key="3">
    <source>
        <dbReference type="Proteomes" id="UP000773064"/>
    </source>
</evidence>
<protein>
    <submittedName>
        <fullName evidence="2">Uncharacterized protein</fullName>
    </submittedName>
</protein>
<keyword evidence="1" id="KW-0472">Membrane</keyword>